<dbReference type="InterPro" id="IPR020590">
    <property type="entry name" value="Guanylate_kinase_CS"/>
</dbReference>
<feature type="domain" description="L27" evidence="7">
    <location>
        <begin position="8"/>
        <end position="59"/>
    </location>
</feature>
<dbReference type="CDD" id="cd00071">
    <property type="entry name" value="GMPK"/>
    <property type="match status" value="1"/>
</dbReference>
<dbReference type="Gene3D" id="2.30.30.40">
    <property type="entry name" value="SH3 Domains"/>
    <property type="match status" value="1"/>
</dbReference>
<feature type="domain" description="PDZ" evidence="6">
    <location>
        <begin position="135"/>
        <end position="226"/>
    </location>
</feature>
<dbReference type="PROSITE" id="PS50002">
    <property type="entry name" value="SH3"/>
    <property type="match status" value="1"/>
</dbReference>
<reference evidence="8" key="1">
    <citation type="submission" date="2017-09" db="EMBL/GenBank/DDBJ databases">
        <title>Contemporary evolution of a Lepidopteran species, Heliothis virescens, in response to modern agricultural practices.</title>
        <authorList>
            <person name="Fritz M.L."/>
            <person name="Deyonke A.M."/>
            <person name="Papanicolaou A."/>
            <person name="Micinski S."/>
            <person name="Westbrook J."/>
            <person name="Gould F."/>
        </authorList>
    </citation>
    <scope>NUCLEOTIDE SEQUENCE [LARGE SCALE GENOMIC DNA]</scope>
    <source>
        <strain evidence="8">HvINT-</strain>
        <tissue evidence="8">Whole body</tissue>
    </source>
</reference>
<dbReference type="InterPro" id="IPR027417">
    <property type="entry name" value="P-loop_NTPase"/>
</dbReference>
<keyword evidence="2 3" id="KW-0728">SH3 domain</keyword>
<evidence type="ECO:0008006" key="9">
    <source>
        <dbReference type="Google" id="ProtNLM"/>
    </source>
</evidence>
<dbReference type="InterPro" id="IPR008144">
    <property type="entry name" value="Guanylate_kin-like_dom"/>
</dbReference>
<dbReference type="PROSITE" id="PS00856">
    <property type="entry name" value="GUANYLATE_KINASE_1"/>
    <property type="match status" value="1"/>
</dbReference>
<evidence type="ECO:0000259" key="4">
    <source>
        <dbReference type="PROSITE" id="PS50002"/>
    </source>
</evidence>
<evidence type="ECO:0000256" key="2">
    <source>
        <dbReference type="ARBA" id="ARBA00022443"/>
    </source>
</evidence>
<organism evidence="8">
    <name type="scientific">Heliothis virescens</name>
    <name type="common">Tobacco budworm moth</name>
    <dbReference type="NCBI Taxonomy" id="7102"/>
    <lineage>
        <taxon>Eukaryota</taxon>
        <taxon>Metazoa</taxon>
        <taxon>Ecdysozoa</taxon>
        <taxon>Arthropoda</taxon>
        <taxon>Hexapoda</taxon>
        <taxon>Insecta</taxon>
        <taxon>Pterygota</taxon>
        <taxon>Neoptera</taxon>
        <taxon>Endopterygota</taxon>
        <taxon>Lepidoptera</taxon>
        <taxon>Glossata</taxon>
        <taxon>Ditrysia</taxon>
        <taxon>Noctuoidea</taxon>
        <taxon>Noctuidae</taxon>
        <taxon>Heliothinae</taxon>
        <taxon>Heliothis</taxon>
    </lineage>
</organism>
<dbReference type="PROSITE" id="PS50106">
    <property type="entry name" value="PDZ"/>
    <property type="match status" value="1"/>
</dbReference>
<evidence type="ECO:0000259" key="7">
    <source>
        <dbReference type="PROSITE" id="PS51022"/>
    </source>
</evidence>
<dbReference type="SUPFAM" id="SSF50156">
    <property type="entry name" value="PDZ domain-like"/>
    <property type="match status" value="1"/>
</dbReference>
<dbReference type="InterPro" id="IPR001478">
    <property type="entry name" value="PDZ"/>
</dbReference>
<protein>
    <recommendedName>
        <fullName evidence="9">MAGUK p55 subfamily member 7</fullName>
    </recommendedName>
</protein>
<comment type="caution">
    <text evidence="8">The sequence shown here is derived from an EMBL/GenBank/DDBJ whole genome shotgun (WGS) entry which is preliminary data.</text>
</comment>
<dbReference type="SUPFAM" id="SSF101288">
    <property type="entry name" value="L27 domain"/>
    <property type="match status" value="1"/>
</dbReference>
<dbReference type="SMART" id="SM00326">
    <property type="entry name" value="SH3"/>
    <property type="match status" value="1"/>
</dbReference>
<dbReference type="InterPro" id="IPR036892">
    <property type="entry name" value="L27_dom_sf"/>
</dbReference>
<dbReference type="SMART" id="SM00569">
    <property type="entry name" value="L27"/>
    <property type="match status" value="2"/>
</dbReference>
<feature type="domain" description="L27" evidence="7">
    <location>
        <begin position="64"/>
        <end position="118"/>
    </location>
</feature>
<dbReference type="Pfam" id="PF00625">
    <property type="entry name" value="Guanylate_kin"/>
    <property type="match status" value="1"/>
</dbReference>
<dbReference type="Gene3D" id="2.30.42.10">
    <property type="match status" value="1"/>
</dbReference>
<feature type="domain" description="Guanylate kinase-like" evidence="5">
    <location>
        <begin position="341"/>
        <end position="532"/>
    </location>
</feature>
<evidence type="ECO:0000259" key="5">
    <source>
        <dbReference type="PROSITE" id="PS50052"/>
    </source>
</evidence>
<dbReference type="SMART" id="SM00072">
    <property type="entry name" value="GuKc"/>
    <property type="match status" value="1"/>
</dbReference>
<dbReference type="InterPro" id="IPR004172">
    <property type="entry name" value="L27_dom"/>
</dbReference>
<dbReference type="Gene3D" id="3.40.50.300">
    <property type="entry name" value="P-loop containing nucleotide triphosphate hydrolases"/>
    <property type="match status" value="1"/>
</dbReference>
<sequence>MDSSTEHWDPALTRLLSSLKEVQSGGEDVAFLSELLQSKQLHALVQVHNKIVAKGKDDKFYPILSNAMQVTLEVFELLHEVVTVSKEYGELLSLLQKPHFQAILCTHDAVAQKDYYPHLPDIPPELDDEEETVKIVQLVKSDEPLGGAQSAEPIVGATIKTDEETGKIVIARVMHGGAADRSGLIHAGDEVIEVNGISVENKTPADVLSILQSSEGTITFKLVPSFGKGGSRESKVRVRALFNYNSSEDPYIPCKEAGLDFKKGDVLHIVSQDDAYWWQARREGDRVMRAGLIPSRALQEGRIIHERQTDPQTLEENDDFDRELIPTYEEVARLYPRPGMVRPIVLVGAPGVGRNELRRRLIATDPEKYATPVPFTSRPPKASEQHGKDYMFVSREKMEHDITYGKFIEHGEYKGNLYGTSEESVQSIINSGRICVLSPHWQALKMLRTPRLRPYIVFIKPPTLDRLIETRTAANARSPFDKESSRAFTEYEFSDMVRSSNRLYFLYSYMFDDEIVNEELSGALSQLLKVVWRVQSEPLWVPASWVQ</sequence>
<proteinExistence type="inferred from homology"/>
<dbReference type="InterPro" id="IPR014775">
    <property type="entry name" value="L27_C"/>
</dbReference>
<dbReference type="SUPFAM" id="SSF52540">
    <property type="entry name" value="P-loop containing nucleoside triphosphate hydrolases"/>
    <property type="match status" value="1"/>
</dbReference>
<dbReference type="SUPFAM" id="SSF50044">
    <property type="entry name" value="SH3-domain"/>
    <property type="match status" value="1"/>
</dbReference>
<dbReference type="InterPro" id="IPR050716">
    <property type="entry name" value="MAGUK"/>
</dbReference>
<dbReference type="PANTHER" id="PTHR23122">
    <property type="entry name" value="MEMBRANE-ASSOCIATED GUANYLATE KINASE MAGUK"/>
    <property type="match status" value="1"/>
</dbReference>
<dbReference type="InterPro" id="IPR036034">
    <property type="entry name" value="PDZ_sf"/>
</dbReference>
<evidence type="ECO:0000256" key="3">
    <source>
        <dbReference type="PROSITE-ProRule" id="PRU00192"/>
    </source>
</evidence>
<dbReference type="Pfam" id="PF07653">
    <property type="entry name" value="SH3_2"/>
    <property type="match status" value="1"/>
</dbReference>
<dbReference type="CDD" id="cd11862">
    <property type="entry name" value="SH3_MPP"/>
    <property type="match status" value="1"/>
</dbReference>
<dbReference type="InterPro" id="IPR036028">
    <property type="entry name" value="SH3-like_dom_sf"/>
</dbReference>
<dbReference type="PROSITE" id="PS50052">
    <property type="entry name" value="GUANYLATE_KINASE_2"/>
    <property type="match status" value="1"/>
</dbReference>
<dbReference type="SMART" id="SM00228">
    <property type="entry name" value="PDZ"/>
    <property type="match status" value="1"/>
</dbReference>
<gene>
    <name evidence="8" type="ORF">B5V51_2406</name>
</gene>
<dbReference type="EMBL" id="NWSH01001531">
    <property type="protein sequence ID" value="PCG70946.1"/>
    <property type="molecule type" value="Genomic_DNA"/>
</dbReference>
<dbReference type="InterPro" id="IPR008145">
    <property type="entry name" value="GK/Ca_channel_bsu"/>
</dbReference>
<dbReference type="PROSITE" id="PS51022">
    <property type="entry name" value="L27"/>
    <property type="match status" value="2"/>
</dbReference>
<comment type="similarity">
    <text evidence="1">Belongs to the MAGUK family.</text>
</comment>
<dbReference type="Gene3D" id="1.10.287.650">
    <property type="entry name" value="L27 domain"/>
    <property type="match status" value="1"/>
</dbReference>
<dbReference type="EMBL" id="NWSH01001531">
    <property type="protein sequence ID" value="PCG70945.1"/>
    <property type="molecule type" value="Genomic_DNA"/>
</dbReference>
<feature type="domain" description="SH3" evidence="4">
    <location>
        <begin position="233"/>
        <end position="303"/>
    </location>
</feature>
<evidence type="ECO:0000313" key="8">
    <source>
        <dbReference type="EMBL" id="PCG70946.1"/>
    </source>
</evidence>
<dbReference type="Pfam" id="PF02828">
    <property type="entry name" value="L27"/>
    <property type="match status" value="2"/>
</dbReference>
<accession>A0A2A4JGP1</accession>
<evidence type="ECO:0000256" key="1">
    <source>
        <dbReference type="ARBA" id="ARBA00007014"/>
    </source>
</evidence>
<dbReference type="STRING" id="7102.A0A2A4JGP1"/>
<name>A0A2A4JGP1_HELVI</name>
<dbReference type="InterPro" id="IPR001452">
    <property type="entry name" value="SH3_domain"/>
</dbReference>
<dbReference type="Pfam" id="PF00595">
    <property type="entry name" value="PDZ"/>
    <property type="match status" value="1"/>
</dbReference>
<evidence type="ECO:0000259" key="6">
    <source>
        <dbReference type="PROSITE" id="PS50106"/>
    </source>
</evidence>
<dbReference type="AlphaFoldDB" id="A0A2A4JGP1"/>
<dbReference type="CDD" id="cd06799">
    <property type="entry name" value="PDZ_MPP3-MPP4-MPP7-like"/>
    <property type="match status" value="1"/>
</dbReference>
<dbReference type="GO" id="GO:0030054">
    <property type="term" value="C:cell junction"/>
    <property type="evidence" value="ECO:0007669"/>
    <property type="project" value="UniProtKB-ARBA"/>
</dbReference>